<reference evidence="1" key="1">
    <citation type="journal article" date="2020" name="Stud. Mycol.">
        <title>101 Dothideomycetes genomes: a test case for predicting lifestyles and emergence of pathogens.</title>
        <authorList>
            <person name="Haridas S."/>
            <person name="Albert R."/>
            <person name="Binder M."/>
            <person name="Bloem J."/>
            <person name="Labutti K."/>
            <person name="Salamov A."/>
            <person name="Andreopoulos B."/>
            <person name="Baker S."/>
            <person name="Barry K."/>
            <person name="Bills G."/>
            <person name="Bluhm B."/>
            <person name="Cannon C."/>
            <person name="Castanera R."/>
            <person name="Culley D."/>
            <person name="Daum C."/>
            <person name="Ezra D."/>
            <person name="Gonzalez J."/>
            <person name="Henrissat B."/>
            <person name="Kuo A."/>
            <person name="Liang C."/>
            <person name="Lipzen A."/>
            <person name="Lutzoni F."/>
            <person name="Magnuson J."/>
            <person name="Mondo S."/>
            <person name="Nolan M."/>
            <person name="Ohm R."/>
            <person name="Pangilinan J."/>
            <person name="Park H.-J."/>
            <person name="Ramirez L."/>
            <person name="Alfaro M."/>
            <person name="Sun H."/>
            <person name="Tritt A."/>
            <person name="Yoshinaga Y."/>
            <person name="Zwiers L.-H."/>
            <person name="Turgeon B."/>
            <person name="Goodwin S."/>
            <person name="Spatafora J."/>
            <person name="Crous P."/>
            <person name="Grigoriev I."/>
        </authorList>
    </citation>
    <scope>NUCLEOTIDE SEQUENCE</scope>
    <source>
        <strain evidence="1">CBS 175.79</strain>
    </source>
</reference>
<organism evidence="1 2">
    <name type="scientific">Aaosphaeria arxii CBS 175.79</name>
    <dbReference type="NCBI Taxonomy" id="1450172"/>
    <lineage>
        <taxon>Eukaryota</taxon>
        <taxon>Fungi</taxon>
        <taxon>Dikarya</taxon>
        <taxon>Ascomycota</taxon>
        <taxon>Pezizomycotina</taxon>
        <taxon>Dothideomycetes</taxon>
        <taxon>Pleosporomycetidae</taxon>
        <taxon>Pleosporales</taxon>
        <taxon>Pleosporales incertae sedis</taxon>
        <taxon>Aaosphaeria</taxon>
    </lineage>
</organism>
<dbReference type="GeneID" id="54279725"/>
<dbReference type="AlphaFoldDB" id="A0A6A5XKI3"/>
<keyword evidence="2" id="KW-1185">Reference proteome</keyword>
<evidence type="ECO:0000313" key="1">
    <source>
        <dbReference type="EMBL" id="KAF2013775.1"/>
    </source>
</evidence>
<proteinExistence type="predicted"/>
<protein>
    <submittedName>
        <fullName evidence="1">Uncharacterized protein</fullName>
    </submittedName>
</protein>
<evidence type="ECO:0000313" key="2">
    <source>
        <dbReference type="Proteomes" id="UP000799778"/>
    </source>
</evidence>
<name>A0A6A5XKI3_9PLEO</name>
<dbReference type="Proteomes" id="UP000799778">
    <property type="component" value="Unassembled WGS sequence"/>
</dbReference>
<dbReference type="RefSeq" id="XP_033382114.1">
    <property type="nucleotide sequence ID" value="XM_033522328.1"/>
</dbReference>
<gene>
    <name evidence="1" type="ORF">BU24DRAFT_246642</name>
</gene>
<dbReference type="EMBL" id="ML978071">
    <property type="protein sequence ID" value="KAF2013775.1"/>
    <property type="molecule type" value="Genomic_DNA"/>
</dbReference>
<accession>A0A6A5XKI3</accession>
<sequence>MHSYCTVALVLYVLPTVKLLRRRRSELGARTCSVELIMEWSQRLSVSPSRHSGASKSLKARRSVVSTGRCFRIGVQYMSRQRDTFEDIRVPNRSFRLLFLFLGSSAAGPGTGLFEVET</sequence>